<keyword evidence="1" id="KW-1133">Transmembrane helix</keyword>
<evidence type="ECO:0000313" key="3">
    <source>
        <dbReference type="Proteomes" id="UP000033163"/>
    </source>
</evidence>
<dbReference type="EMBL" id="LN831776">
    <property type="protein sequence ID" value="CQR55728.1"/>
    <property type="molecule type" value="Genomic_DNA"/>
</dbReference>
<gene>
    <name evidence="2" type="ORF">PRIO_3325</name>
</gene>
<protein>
    <recommendedName>
        <fullName evidence="4">Ser/Thr and Tyr protein phosphatase (Dual specificity)</fullName>
    </recommendedName>
</protein>
<proteinExistence type="predicted"/>
<reference evidence="3" key="1">
    <citation type="submission" date="2015-03" db="EMBL/GenBank/DDBJ databases">
        <authorList>
            <person name="Wibberg D."/>
        </authorList>
    </citation>
    <scope>NUCLEOTIDE SEQUENCE [LARGE SCALE GENOMIC DNA]</scope>
</reference>
<feature type="transmembrane region" description="Helical" evidence="1">
    <location>
        <begin position="154"/>
        <end position="173"/>
    </location>
</feature>
<evidence type="ECO:0008006" key="4">
    <source>
        <dbReference type="Google" id="ProtNLM"/>
    </source>
</evidence>
<feature type="transmembrane region" description="Helical" evidence="1">
    <location>
        <begin position="47"/>
        <end position="68"/>
    </location>
</feature>
<dbReference type="PATRIC" id="fig|1073571.4.peg.3548"/>
<keyword evidence="1" id="KW-0472">Membrane</keyword>
<keyword evidence="1" id="KW-0812">Transmembrane</keyword>
<dbReference type="RefSeq" id="WP_020433108.1">
    <property type="nucleotide sequence ID" value="NZ_AGBD01001637.1"/>
</dbReference>
<dbReference type="Proteomes" id="UP000033163">
    <property type="component" value="Chromosome I"/>
</dbReference>
<feature type="transmembrane region" description="Helical" evidence="1">
    <location>
        <begin position="7"/>
        <end position="27"/>
    </location>
</feature>
<dbReference type="AlphaFoldDB" id="A0A0E3WHR1"/>
<name>A0A0E3WHR1_9BACL</name>
<accession>A0A0E3WHR1</accession>
<dbReference type="KEGG" id="pri:PRIO_3325"/>
<dbReference type="STRING" id="483937.AMQ84_28210"/>
<sequence length="213" mass="24319">MRRKIHAYLPLLWLLAIPALNIFYVTLNHGGGQVNSLVTDIDRQIPFIPIFIIPYIFWYVFITGMLLLHFFKDKKSFGQTLVTLCTGLVACYMIYLQFQTTVPRPQLSSSGVLIHLVEWVYSHDQPFNCFPSIHVFTSYLMIKSVQGHAAFSRTFKAAVYFCAWLIICSTLFVKQHVLLDAAGAIALAEILHFAGKTLFNSKAFTLHKRRPSE</sequence>
<feature type="transmembrane region" description="Helical" evidence="1">
    <location>
        <begin position="80"/>
        <end position="98"/>
    </location>
</feature>
<organism evidence="2 3">
    <name type="scientific">Paenibacillus riograndensis SBR5</name>
    <dbReference type="NCBI Taxonomy" id="1073571"/>
    <lineage>
        <taxon>Bacteria</taxon>
        <taxon>Bacillati</taxon>
        <taxon>Bacillota</taxon>
        <taxon>Bacilli</taxon>
        <taxon>Bacillales</taxon>
        <taxon>Paenibacillaceae</taxon>
        <taxon>Paenibacillus</taxon>
        <taxon>Paenibacillus sonchi group</taxon>
    </lineage>
</organism>
<evidence type="ECO:0000256" key="1">
    <source>
        <dbReference type="SAM" id="Phobius"/>
    </source>
</evidence>
<dbReference type="HOGENOM" id="CLU_102949_1_1_9"/>
<evidence type="ECO:0000313" key="2">
    <source>
        <dbReference type="EMBL" id="CQR55728.1"/>
    </source>
</evidence>